<protein>
    <recommendedName>
        <fullName evidence="3">Arsenical resistance operon trans-acting repressor ArsD</fullName>
    </recommendedName>
</protein>
<reference evidence="1 2" key="1">
    <citation type="submission" date="2023-07" db="EMBL/GenBank/DDBJ databases">
        <title>The novel representative of Negativicutes class, Anaeroselena agilis gen. nov. sp. nov.</title>
        <authorList>
            <person name="Prokofeva M.I."/>
            <person name="Elcheninov A.G."/>
            <person name="Klyukina A."/>
            <person name="Kublanov I.V."/>
            <person name="Frolov E.N."/>
            <person name="Podosokorskaya O.A."/>
        </authorList>
    </citation>
    <scope>NUCLEOTIDE SEQUENCE [LARGE SCALE GENOMIC DNA]</scope>
    <source>
        <strain evidence="1 2">4137-cl</strain>
    </source>
</reference>
<gene>
    <name evidence="1" type="ORF">Q4T40_03470</name>
</gene>
<evidence type="ECO:0000313" key="1">
    <source>
        <dbReference type="EMBL" id="MDT8900298.1"/>
    </source>
</evidence>
<sequence>MSSKITIEVFGLRNESVNGGGCCDGGCGPGGCGPAPTMGEMYQELVEFMEQSELKDKVALQFIDVMADNLDGYESVKKVLDKGLGLPVTAINGKAIFYGGLSVPKIYDEVKKI</sequence>
<name>A0ABU3NTZ8_9FIRM</name>
<organism evidence="1 2">
    <name type="scientific">Anaeroselena agilis</name>
    <dbReference type="NCBI Taxonomy" id="3063788"/>
    <lineage>
        <taxon>Bacteria</taxon>
        <taxon>Bacillati</taxon>
        <taxon>Bacillota</taxon>
        <taxon>Negativicutes</taxon>
        <taxon>Acetonemataceae</taxon>
        <taxon>Anaeroselena</taxon>
    </lineage>
</organism>
<keyword evidence="2" id="KW-1185">Reference proteome</keyword>
<proteinExistence type="predicted"/>
<evidence type="ECO:0008006" key="3">
    <source>
        <dbReference type="Google" id="ProtNLM"/>
    </source>
</evidence>
<accession>A0ABU3NTZ8</accession>
<evidence type="ECO:0000313" key="2">
    <source>
        <dbReference type="Proteomes" id="UP001254848"/>
    </source>
</evidence>
<dbReference type="RefSeq" id="WP_413778848.1">
    <property type="nucleotide sequence ID" value="NZ_JAUOZS010000001.1"/>
</dbReference>
<dbReference type="EMBL" id="JAUOZS010000001">
    <property type="protein sequence ID" value="MDT8900298.1"/>
    <property type="molecule type" value="Genomic_DNA"/>
</dbReference>
<dbReference type="Proteomes" id="UP001254848">
    <property type="component" value="Unassembled WGS sequence"/>
</dbReference>
<comment type="caution">
    <text evidence="1">The sequence shown here is derived from an EMBL/GenBank/DDBJ whole genome shotgun (WGS) entry which is preliminary data.</text>
</comment>